<dbReference type="Pfam" id="PF25917">
    <property type="entry name" value="BSH_RND"/>
    <property type="match status" value="1"/>
</dbReference>
<evidence type="ECO:0000256" key="3">
    <source>
        <dbReference type="SAM" id="SignalP"/>
    </source>
</evidence>
<comment type="similarity">
    <text evidence="1">Belongs to the membrane fusion protein (MFP) (TC 8.A.1) family.</text>
</comment>
<evidence type="ECO:0000313" key="6">
    <source>
        <dbReference type="Proteomes" id="UP000199236"/>
    </source>
</evidence>
<proteinExistence type="inferred from homology"/>
<evidence type="ECO:0000313" key="5">
    <source>
        <dbReference type="EMBL" id="SFO57076.1"/>
    </source>
</evidence>
<keyword evidence="6" id="KW-1185">Reference proteome</keyword>
<dbReference type="PANTHER" id="PTHR30469:SF15">
    <property type="entry name" value="HLYD FAMILY OF SECRETION PROTEINS"/>
    <property type="match status" value="1"/>
</dbReference>
<dbReference type="InterPro" id="IPR058625">
    <property type="entry name" value="MdtA-like_BSH"/>
</dbReference>
<dbReference type="OrthoDB" id="7914255at2"/>
<feature type="signal peptide" evidence="3">
    <location>
        <begin position="1"/>
        <end position="27"/>
    </location>
</feature>
<protein>
    <submittedName>
        <fullName evidence="5">RND family efflux transporter, MFP subunit</fullName>
    </submittedName>
</protein>
<evidence type="ECO:0000259" key="4">
    <source>
        <dbReference type="Pfam" id="PF25917"/>
    </source>
</evidence>
<dbReference type="RefSeq" id="WP_090073708.1">
    <property type="nucleotide sequence ID" value="NZ_FOVR01000008.1"/>
</dbReference>
<gene>
    <name evidence="5" type="ORF">SAMN04488056_108126</name>
</gene>
<evidence type="ECO:0000256" key="2">
    <source>
        <dbReference type="SAM" id="Coils"/>
    </source>
</evidence>
<keyword evidence="2" id="KW-0175">Coiled coil</keyword>
<evidence type="ECO:0000256" key="1">
    <source>
        <dbReference type="ARBA" id="ARBA00009477"/>
    </source>
</evidence>
<dbReference type="PANTHER" id="PTHR30469">
    <property type="entry name" value="MULTIDRUG RESISTANCE PROTEIN MDTA"/>
    <property type="match status" value="1"/>
</dbReference>
<dbReference type="SUPFAM" id="SSF111369">
    <property type="entry name" value="HlyD-like secretion proteins"/>
    <property type="match status" value="1"/>
</dbReference>
<dbReference type="EMBL" id="FOVR01000008">
    <property type="protein sequence ID" value="SFO57076.1"/>
    <property type="molecule type" value="Genomic_DNA"/>
</dbReference>
<dbReference type="GO" id="GO:0015562">
    <property type="term" value="F:efflux transmembrane transporter activity"/>
    <property type="evidence" value="ECO:0007669"/>
    <property type="project" value="TreeGrafter"/>
</dbReference>
<dbReference type="GO" id="GO:1990281">
    <property type="term" value="C:efflux pump complex"/>
    <property type="evidence" value="ECO:0007669"/>
    <property type="project" value="TreeGrafter"/>
</dbReference>
<dbReference type="Proteomes" id="UP000199236">
    <property type="component" value="Unassembled WGS sequence"/>
</dbReference>
<dbReference type="NCBIfam" id="TIGR01730">
    <property type="entry name" value="RND_mfp"/>
    <property type="match status" value="1"/>
</dbReference>
<dbReference type="AlphaFoldDB" id="A0A1I5IAD4"/>
<keyword evidence="3" id="KW-0732">Signal</keyword>
<dbReference type="InterPro" id="IPR006143">
    <property type="entry name" value="RND_pump_MFP"/>
</dbReference>
<dbReference type="Gene3D" id="2.40.50.100">
    <property type="match status" value="1"/>
</dbReference>
<accession>A0A1I5IAD4</accession>
<reference evidence="5 6" key="1">
    <citation type="submission" date="2016-10" db="EMBL/GenBank/DDBJ databases">
        <authorList>
            <person name="de Groot N.N."/>
        </authorList>
    </citation>
    <scope>NUCLEOTIDE SEQUENCE [LARGE SCALE GENOMIC DNA]</scope>
    <source>
        <strain evidence="5 6">CGMCC 1.9157</strain>
    </source>
</reference>
<feature type="chain" id="PRO_5011779560" evidence="3">
    <location>
        <begin position="28"/>
        <end position="337"/>
    </location>
</feature>
<dbReference type="Gene3D" id="1.10.287.470">
    <property type="entry name" value="Helix hairpin bin"/>
    <property type="match status" value="1"/>
</dbReference>
<name>A0A1I5IAD4_9HYPH</name>
<dbReference type="STRING" id="655353.SAMN04488056_108126"/>
<organism evidence="5 6">
    <name type="scientific">Cohaesibacter marisflavi</name>
    <dbReference type="NCBI Taxonomy" id="655353"/>
    <lineage>
        <taxon>Bacteria</taxon>
        <taxon>Pseudomonadati</taxon>
        <taxon>Pseudomonadota</taxon>
        <taxon>Alphaproteobacteria</taxon>
        <taxon>Hyphomicrobiales</taxon>
        <taxon>Cohaesibacteraceae</taxon>
    </lineage>
</organism>
<sequence length="337" mass="36267">MRKALQKRGTFLSACLFALTVAGYATTANSFTVQQTSIEDKKAVFATVQSTDSLSARVRTSGTVEELNVTEGSYVEAGETIAMVRDPKLSLQIEALDAQINAAQRQVSNLKTELDRAQQLFERGSTTKARLDSANTQFDVAQSNLEAAKAQKAVVVRQMEEGAVLAPQAGRVLEVPITVGAVVMTGESIATIAKDNYILRMALPERHAQFLKKGDPIELAGRGMECDPSCLQTGEIVKVYPEISDGRVLADASVEGLGDYFVGERIQVRVGAGSRQAYLVPQDLVFTRSGIDFVRAKGIDGQPTEIAVQVGQPYNENGKNMIEILTGVAVGDELIQP</sequence>
<feature type="coiled-coil region" evidence="2">
    <location>
        <begin position="93"/>
        <end position="151"/>
    </location>
</feature>
<feature type="domain" description="Multidrug resistance protein MdtA-like barrel-sandwich hybrid" evidence="4">
    <location>
        <begin position="57"/>
        <end position="191"/>
    </location>
</feature>